<dbReference type="Gene3D" id="1.10.12.10">
    <property type="entry name" value="Lyase 2-enoyl-coa Hydratase, Chain A, domain 2"/>
    <property type="match status" value="1"/>
</dbReference>
<dbReference type="PANTHER" id="PTHR43802:SF1">
    <property type="entry name" value="IP11341P-RELATED"/>
    <property type="match status" value="1"/>
</dbReference>
<dbReference type="EMBL" id="JAWLKA010000003">
    <property type="protein sequence ID" value="MDV6280130.1"/>
    <property type="molecule type" value="Genomic_DNA"/>
</dbReference>
<dbReference type="SUPFAM" id="SSF52096">
    <property type="entry name" value="ClpP/crotonase"/>
    <property type="match status" value="1"/>
</dbReference>
<proteinExistence type="inferred from homology"/>
<evidence type="ECO:0000313" key="3">
    <source>
        <dbReference type="Proteomes" id="UP001185737"/>
    </source>
</evidence>
<dbReference type="InterPro" id="IPR001753">
    <property type="entry name" value="Enoyl-CoA_hydra/iso"/>
</dbReference>
<comment type="similarity">
    <text evidence="1">Belongs to the enoyl-CoA hydratase/isomerase family.</text>
</comment>
<dbReference type="RefSeq" id="WP_317567772.1">
    <property type="nucleotide sequence ID" value="NZ_JAWLKA010000003.1"/>
</dbReference>
<gene>
    <name evidence="2" type="ORF">R3Q59_06410</name>
</gene>
<dbReference type="Proteomes" id="UP001185737">
    <property type="component" value="Unassembled WGS sequence"/>
</dbReference>
<dbReference type="InterPro" id="IPR014748">
    <property type="entry name" value="Enoyl-CoA_hydra_C"/>
</dbReference>
<dbReference type="Gene3D" id="3.90.226.10">
    <property type="entry name" value="2-enoyl-CoA Hydratase, Chain A, domain 1"/>
    <property type="match status" value="1"/>
</dbReference>
<keyword evidence="3" id="KW-1185">Reference proteome</keyword>
<comment type="caution">
    <text evidence="2">The sequence shown here is derived from an EMBL/GenBank/DDBJ whole genome shotgun (WGS) entry which is preliminary data.</text>
</comment>
<dbReference type="InterPro" id="IPR029045">
    <property type="entry name" value="ClpP/crotonase-like_dom_sf"/>
</dbReference>
<dbReference type="CDD" id="cd06558">
    <property type="entry name" value="crotonase-like"/>
    <property type="match status" value="1"/>
</dbReference>
<dbReference type="PANTHER" id="PTHR43802">
    <property type="entry name" value="ENOYL-COA HYDRATASE"/>
    <property type="match status" value="1"/>
</dbReference>
<protein>
    <submittedName>
        <fullName evidence="2">Crotonase/enoyl-CoA hydratase family protein</fullName>
    </submittedName>
</protein>
<evidence type="ECO:0000313" key="2">
    <source>
        <dbReference type="EMBL" id="MDV6280130.1"/>
    </source>
</evidence>
<accession>A0ABU4C9A2</accession>
<name>A0ABU4C9A2_RHOJO</name>
<reference evidence="2 3" key="1">
    <citation type="submission" date="2023-10" db="EMBL/GenBank/DDBJ databases">
        <title>Development of a sustainable strategy for remediation of hydrocarbon-contaminated territories based on the waste exchange concept.</title>
        <authorList>
            <person name="Krivoruchko A."/>
        </authorList>
    </citation>
    <scope>NUCLEOTIDE SEQUENCE [LARGE SCALE GENOMIC DNA]</scope>
    <source>
        <strain evidence="2 3">IEGM 60</strain>
    </source>
</reference>
<dbReference type="Pfam" id="PF00378">
    <property type="entry name" value="ECH_1"/>
    <property type="match status" value="1"/>
</dbReference>
<evidence type="ECO:0000256" key="1">
    <source>
        <dbReference type="ARBA" id="ARBA00005254"/>
    </source>
</evidence>
<dbReference type="NCBIfam" id="NF005126">
    <property type="entry name" value="PRK06563.1"/>
    <property type="match status" value="1"/>
</dbReference>
<organism evidence="2 3">
    <name type="scientific">Rhodococcus jostii</name>
    <dbReference type="NCBI Taxonomy" id="132919"/>
    <lineage>
        <taxon>Bacteria</taxon>
        <taxon>Bacillati</taxon>
        <taxon>Actinomycetota</taxon>
        <taxon>Actinomycetes</taxon>
        <taxon>Mycobacteriales</taxon>
        <taxon>Nocardiaceae</taxon>
        <taxon>Rhodococcus</taxon>
    </lineage>
</organism>
<sequence>MSSTEAAPITELALPADDRVVTRHQVGHVYLIGLNRVPKRNAFDLEMRAELALAYGEMERGDDIRVGVFYAHGEHFTGGLDMAKVGNALREGRGGIPEGGVDPRQLTGIQRRKPVVSATQGWCMTLGIELLLATDIRVAAEDAKFSQMEISRGIYPFGGATIRFPREVGWGNAMRYMLTAEPFGAAEALRMGLVQEVVPVGHQLQRAYEIAQLIAAQAPFGVSTTLTAARRAERDGERIAAEQLVPDMLRLLDTDDGAEGVASFLERRPAEFTGR</sequence>